<dbReference type="OrthoDB" id="9814580at2"/>
<dbReference type="EMBL" id="MQVS01000005">
    <property type="protein sequence ID" value="OKL51756.1"/>
    <property type="molecule type" value="Genomic_DNA"/>
</dbReference>
<evidence type="ECO:0000256" key="4">
    <source>
        <dbReference type="ARBA" id="ARBA00022490"/>
    </source>
</evidence>
<comment type="subcellular location">
    <subcellularLocation>
        <location evidence="1">Cytoplasm</location>
    </subcellularLocation>
</comment>
<dbReference type="InterPro" id="IPR050156">
    <property type="entry name" value="TC-AMP_synthase_SUA5"/>
</dbReference>
<evidence type="ECO:0000256" key="10">
    <source>
        <dbReference type="ARBA" id="ARBA00029774"/>
    </source>
</evidence>
<evidence type="ECO:0000256" key="6">
    <source>
        <dbReference type="ARBA" id="ARBA00022694"/>
    </source>
</evidence>
<dbReference type="GO" id="GO:0061710">
    <property type="term" value="F:L-threonylcarbamoyladenylate synthase"/>
    <property type="evidence" value="ECO:0007669"/>
    <property type="project" value="UniProtKB-EC"/>
</dbReference>
<dbReference type="AlphaFoldDB" id="A0A1Q5PW74"/>
<evidence type="ECO:0000256" key="11">
    <source>
        <dbReference type="ARBA" id="ARBA00048366"/>
    </source>
</evidence>
<dbReference type="PANTHER" id="PTHR17490">
    <property type="entry name" value="SUA5"/>
    <property type="match status" value="1"/>
</dbReference>
<name>A0A1Q5PW74_9ACTO</name>
<dbReference type="RefSeq" id="WP_073824349.1">
    <property type="nucleotide sequence ID" value="NZ_MQVS01000005.1"/>
</dbReference>
<evidence type="ECO:0000313" key="13">
    <source>
        <dbReference type="EMBL" id="OKL51756.1"/>
    </source>
</evidence>
<accession>A0A1Q5PW74</accession>
<sequence length="208" mass="20900">MPLIDAHHPTALPRAAQAVRAGQIVALPTDTVYGIGVDPANSAAIDRLLAAKGRGRSLPPPVLLADAALLPELASALTPAARRLAAAYWPGALTLVVTAHAHLGWDLGQTGGTVALRVPDDAVARALLARTGPLAVTSANLHGQPPATTAAEVVAQLGAALAVVLDDGPRATSAASTIVDVTGPEPRILRSGAVAPAALLATGQEERQ</sequence>
<dbReference type="SUPFAM" id="SSF55821">
    <property type="entry name" value="YrdC/RibB"/>
    <property type="match status" value="1"/>
</dbReference>
<gene>
    <name evidence="13" type="ORF">BSZ40_06295</name>
</gene>
<protein>
    <recommendedName>
        <fullName evidence="10">L-threonylcarbamoyladenylate synthase</fullName>
        <ecNumber evidence="3">2.7.7.87</ecNumber>
    </recommendedName>
    <alternativeName>
        <fullName evidence="10">L-threonylcarbamoyladenylate synthase</fullName>
    </alternativeName>
</protein>
<dbReference type="GO" id="GO:0000049">
    <property type="term" value="F:tRNA binding"/>
    <property type="evidence" value="ECO:0007669"/>
    <property type="project" value="TreeGrafter"/>
</dbReference>
<comment type="similarity">
    <text evidence="2">Belongs to the SUA5 family.</text>
</comment>
<evidence type="ECO:0000256" key="1">
    <source>
        <dbReference type="ARBA" id="ARBA00004496"/>
    </source>
</evidence>
<dbReference type="NCBIfam" id="TIGR00057">
    <property type="entry name" value="L-threonylcarbamoyladenylate synthase"/>
    <property type="match status" value="1"/>
</dbReference>
<evidence type="ECO:0000313" key="14">
    <source>
        <dbReference type="Proteomes" id="UP000185612"/>
    </source>
</evidence>
<evidence type="ECO:0000256" key="8">
    <source>
        <dbReference type="ARBA" id="ARBA00022741"/>
    </source>
</evidence>
<dbReference type="GO" id="GO:0003725">
    <property type="term" value="F:double-stranded RNA binding"/>
    <property type="evidence" value="ECO:0007669"/>
    <property type="project" value="InterPro"/>
</dbReference>
<reference evidence="14" key="1">
    <citation type="submission" date="2016-12" db="EMBL/GenBank/DDBJ databases">
        <authorList>
            <person name="Meng X."/>
        </authorList>
    </citation>
    <scope>NUCLEOTIDE SEQUENCE [LARGE SCALE GENOMIC DNA]</scope>
    <source>
        <strain evidence="14">DSM 20732</strain>
    </source>
</reference>
<evidence type="ECO:0000256" key="9">
    <source>
        <dbReference type="ARBA" id="ARBA00022840"/>
    </source>
</evidence>
<dbReference type="Gene3D" id="3.90.870.10">
    <property type="entry name" value="DHBP synthase"/>
    <property type="match status" value="1"/>
</dbReference>
<dbReference type="FunCoup" id="A0A1Q5PW74">
    <property type="interactions" value="140"/>
</dbReference>
<dbReference type="Proteomes" id="UP000185612">
    <property type="component" value="Unassembled WGS sequence"/>
</dbReference>
<keyword evidence="14" id="KW-1185">Reference proteome</keyword>
<dbReference type="GO" id="GO:0006450">
    <property type="term" value="P:regulation of translational fidelity"/>
    <property type="evidence" value="ECO:0007669"/>
    <property type="project" value="TreeGrafter"/>
</dbReference>
<dbReference type="Pfam" id="PF01300">
    <property type="entry name" value="Sua5_yciO_yrdC"/>
    <property type="match status" value="1"/>
</dbReference>
<dbReference type="PANTHER" id="PTHR17490:SF16">
    <property type="entry name" value="THREONYLCARBAMOYL-AMP SYNTHASE"/>
    <property type="match status" value="1"/>
</dbReference>
<proteinExistence type="inferred from homology"/>
<dbReference type="PROSITE" id="PS51163">
    <property type="entry name" value="YRDC"/>
    <property type="match status" value="1"/>
</dbReference>
<dbReference type="GO" id="GO:0005524">
    <property type="term" value="F:ATP binding"/>
    <property type="evidence" value="ECO:0007669"/>
    <property type="project" value="UniProtKB-KW"/>
</dbReference>
<dbReference type="STRING" id="52770.BSZ40_06295"/>
<keyword evidence="9" id="KW-0067">ATP-binding</keyword>
<dbReference type="GO" id="GO:0008033">
    <property type="term" value="P:tRNA processing"/>
    <property type="evidence" value="ECO:0007669"/>
    <property type="project" value="UniProtKB-KW"/>
</dbReference>
<evidence type="ECO:0000256" key="3">
    <source>
        <dbReference type="ARBA" id="ARBA00012584"/>
    </source>
</evidence>
<comment type="caution">
    <text evidence="13">The sequence shown here is derived from an EMBL/GenBank/DDBJ whole genome shotgun (WGS) entry which is preliminary data.</text>
</comment>
<keyword evidence="5" id="KW-0808">Transferase</keyword>
<evidence type="ECO:0000259" key="12">
    <source>
        <dbReference type="PROSITE" id="PS51163"/>
    </source>
</evidence>
<dbReference type="GO" id="GO:0005737">
    <property type="term" value="C:cytoplasm"/>
    <property type="evidence" value="ECO:0007669"/>
    <property type="project" value="UniProtKB-SubCell"/>
</dbReference>
<keyword evidence="7" id="KW-0548">Nucleotidyltransferase</keyword>
<organism evidence="13 14">
    <name type="scientific">Buchananella hordeovulneris</name>
    <dbReference type="NCBI Taxonomy" id="52770"/>
    <lineage>
        <taxon>Bacteria</taxon>
        <taxon>Bacillati</taxon>
        <taxon>Actinomycetota</taxon>
        <taxon>Actinomycetes</taxon>
        <taxon>Actinomycetales</taxon>
        <taxon>Actinomycetaceae</taxon>
        <taxon>Buchananella</taxon>
    </lineage>
</organism>
<dbReference type="EC" id="2.7.7.87" evidence="3"/>
<dbReference type="InterPro" id="IPR017945">
    <property type="entry name" value="DHBP_synth_RibB-like_a/b_dom"/>
</dbReference>
<keyword evidence="8" id="KW-0547">Nucleotide-binding</keyword>
<dbReference type="InParanoid" id="A0A1Q5PW74"/>
<evidence type="ECO:0000256" key="2">
    <source>
        <dbReference type="ARBA" id="ARBA00007663"/>
    </source>
</evidence>
<comment type="catalytic activity">
    <reaction evidence="11">
        <text>L-threonine + hydrogencarbonate + ATP = L-threonylcarbamoyladenylate + diphosphate + H2O</text>
        <dbReference type="Rhea" id="RHEA:36407"/>
        <dbReference type="ChEBI" id="CHEBI:15377"/>
        <dbReference type="ChEBI" id="CHEBI:17544"/>
        <dbReference type="ChEBI" id="CHEBI:30616"/>
        <dbReference type="ChEBI" id="CHEBI:33019"/>
        <dbReference type="ChEBI" id="CHEBI:57926"/>
        <dbReference type="ChEBI" id="CHEBI:73682"/>
        <dbReference type="EC" id="2.7.7.87"/>
    </reaction>
</comment>
<dbReference type="InterPro" id="IPR006070">
    <property type="entry name" value="Sua5-like_dom"/>
</dbReference>
<evidence type="ECO:0000256" key="5">
    <source>
        <dbReference type="ARBA" id="ARBA00022679"/>
    </source>
</evidence>
<keyword evidence="4" id="KW-0963">Cytoplasm</keyword>
<feature type="domain" description="YrdC-like" evidence="12">
    <location>
        <begin position="9"/>
        <end position="194"/>
    </location>
</feature>
<evidence type="ECO:0000256" key="7">
    <source>
        <dbReference type="ARBA" id="ARBA00022695"/>
    </source>
</evidence>
<keyword evidence="6" id="KW-0819">tRNA processing</keyword>